<dbReference type="Proteomes" id="UP000036520">
    <property type="component" value="Chromosome"/>
</dbReference>
<sequence>MILINTGLATYSFVFLYSLSFLSTSDFNQILLSLLVKLGLCKKMEKSKDKVKEPFSAYGSYSYADYLSWQLDEMVELIRGKVFRQAAAAPRRIHEELTVALVTRIHGYLKGGSCKVYTAPFDVRLPVSSRKHKDIDTVVQPDLCVVCNSEKLDELGCVGAPDLVIEILSPGNNKKELQLKYEVYEASGVKEYWVIHPDERTLLIYTLETGNYRPSRLYTMGDRVKSEVLLGFELDLDEVFGEL</sequence>
<dbReference type="InterPro" id="IPR011335">
    <property type="entry name" value="Restrct_endonuc-II-like"/>
</dbReference>
<dbReference type="AlphaFoldDB" id="A0A0H4P5I8"/>
<feature type="domain" description="Putative restriction endonuclease" evidence="1">
    <location>
        <begin position="64"/>
        <end position="236"/>
    </location>
</feature>
<dbReference type="InterPro" id="IPR012296">
    <property type="entry name" value="Nuclease_put_TT1808"/>
</dbReference>
<dbReference type="PATRIC" id="fig|320787.5.peg.219"/>
<dbReference type="EMBL" id="CP012040">
    <property type="protein sequence ID" value="AKP49681.1"/>
    <property type="molecule type" value="Genomic_DNA"/>
</dbReference>
<organism evidence="2 3">
    <name type="scientific">Cyclobacterium amurskyense</name>
    <dbReference type="NCBI Taxonomy" id="320787"/>
    <lineage>
        <taxon>Bacteria</taxon>
        <taxon>Pseudomonadati</taxon>
        <taxon>Bacteroidota</taxon>
        <taxon>Cytophagia</taxon>
        <taxon>Cytophagales</taxon>
        <taxon>Cyclobacteriaceae</taxon>
        <taxon>Cyclobacterium</taxon>
    </lineage>
</organism>
<dbReference type="Gene3D" id="3.90.1570.10">
    <property type="entry name" value="tt1808, chain A"/>
    <property type="match status" value="1"/>
</dbReference>
<dbReference type="STRING" id="320787.CA2015_0199"/>
<evidence type="ECO:0000313" key="3">
    <source>
        <dbReference type="Proteomes" id="UP000036520"/>
    </source>
</evidence>
<dbReference type="SUPFAM" id="SSF52980">
    <property type="entry name" value="Restriction endonuclease-like"/>
    <property type="match status" value="1"/>
</dbReference>
<protein>
    <recommendedName>
        <fullName evidence="1">Putative restriction endonuclease domain-containing protein</fullName>
    </recommendedName>
</protein>
<keyword evidence="3" id="KW-1185">Reference proteome</keyword>
<evidence type="ECO:0000313" key="2">
    <source>
        <dbReference type="EMBL" id="AKP49681.1"/>
    </source>
</evidence>
<evidence type="ECO:0000259" key="1">
    <source>
        <dbReference type="Pfam" id="PF05685"/>
    </source>
</evidence>
<proteinExistence type="predicted"/>
<dbReference type="KEGG" id="camu:CA2015_0199"/>
<dbReference type="Pfam" id="PF05685">
    <property type="entry name" value="Uma2"/>
    <property type="match status" value="1"/>
</dbReference>
<dbReference type="CDD" id="cd06260">
    <property type="entry name" value="DUF820-like"/>
    <property type="match status" value="1"/>
</dbReference>
<dbReference type="PANTHER" id="PTHR34107:SF4">
    <property type="entry name" value="SLL1222 PROTEIN"/>
    <property type="match status" value="1"/>
</dbReference>
<name>A0A0H4P5I8_9BACT</name>
<gene>
    <name evidence="2" type="ORF">CA2015_0199</name>
</gene>
<accession>A0A0H4P5I8</accession>
<dbReference type="PANTHER" id="PTHR34107">
    <property type="entry name" value="SLL0198 PROTEIN-RELATED"/>
    <property type="match status" value="1"/>
</dbReference>
<dbReference type="InterPro" id="IPR008538">
    <property type="entry name" value="Uma2"/>
</dbReference>
<reference evidence="2 3" key="1">
    <citation type="submission" date="2015-07" db="EMBL/GenBank/DDBJ databases">
        <authorList>
            <person name="Kim K.M."/>
        </authorList>
    </citation>
    <scope>NUCLEOTIDE SEQUENCE [LARGE SCALE GENOMIC DNA]</scope>
    <source>
        <strain evidence="2 3">KCTC 12363</strain>
    </source>
</reference>